<protein>
    <submittedName>
        <fullName evidence="1">Uncharacterized protein</fullName>
    </submittedName>
</protein>
<evidence type="ECO:0000313" key="1">
    <source>
        <dbReference type="EMBL" id="MEC6900707.1"/>
    </source>
</evidence>
<sequence>MSLEQQIGALVKASENLTGAVNGKIGEIDKEVVAAKTKFEQFLGDADNRFMTRVGIYVHVSGDDDKFYPVYIPASHPGVTDLQINRSVHFDRNWAGGLAAKFILQNNGWGGYPNIFALDALGHVEHPTLTPIAVRTDGFIADYANGAGFVAGAIFWLRGNHQYLISSSLRAFTGVITHEELVTTAVFDNGKIRIFKSGFNVTASGACEVKTARNQTKIPTLSYIRGV</sequence>
<dbReference type="RefSeq" id="WP_327780259.1">
    <property type="nucleotide sequence ID" value="NZ_JAYXUD010000035.1"/>
</dbReference>
<organism evidence="1 2">
    <name type="scientific">Photobacterium piscicola</name>
    <dbReference type="NCBI Taxonomy" id="1378299"/>
    <lineage>
        <taxon>Bacteria</taxon>
        <taxon>Pseudomonadati</taxon>
        <taxon>Pseudomonadota</taxon>
        <taxon>Gammaproteobacteria</taxon>
        <taxon>Vibrionales</taxon>
        <taxon>Vibrionaceae</taxon>
        <taxon>Photobacterium</taxon>
    </lineage>
</organism>
<keyword evidence="2" id="KW-1185">Reference proteome</keyword>
<reference evidence="1 2" key="1">
    <citation type="submission" date="2024-01" db="EMBL/GenBank/DDBJ databases">
        <title>Active colonisers of the gastrointestinal tract of Atlantic salmon farmed in a warm water region.</title>
        <authorList>
            <person name="Bowman J.P."/>
        </authorList>
    </citation>
    <scope>NUCLEOTIDE SEQUENCE [LARGE SCALE GENOMIC DNA]</scope>
    <source>
        <strain evidence="1 2">S4MW1</strain>
    </source>
</reference>
<dbReference type="Proteomes" id="UP001339429">
    <property type="component" value="Unassembled WGS sequence"/>
</dbReference>
<dbReference type="EMBL" id="JAYXUD010000035">
    <property type="protein sequence ID" value="MEC6900707.1"/>
    <property type="molecule type" value="Genomic_DNA"/>
</dbReference>
<evidence type="ECO:0000313" key="2">
    <source>
        <dbReference type="Proteomes" id="UP001339429"/>
    </source>
</evidence>
<gene>
    <name evidence="1" type="ORF">VXS00_18880</name>
</gene>
<accession>A0ABU6LMA7</accession>
<name>A0ABU6LMA7_9GAMM</name>
<comment type="caution">
    <text evidence="1">The sequence shown here is derived from an EMBL/GenBank/DDBJ whole genome shotgun (WGS) entry which is preliminary data.</text>
</comment>
<proteinExistence type="predicted"/>